<comment type="caution">
    <text evidence="1">The sequence shown here is derived from an EMBL/GenBank/DDBJ whole genome shotgun (WGS) entry which is preliminary data.</text>
</comment>
<protein>
    <submittedName>
        <fullName evidence="1">Uncharacterized protein</fullName>
    </submittedName>
</protein>
<dbReference type="RefSeq" id="XP_040726673.1">
    <property type="nucleotide sequence ID" value="XM_040868886.1"/>
</dbReference>
<accession>A0A1Y2FLP4</accession>
<dbReference type="AlphaFoldDB" id="A0A1Y2FLP4"/>
<reference evidence="1 2" key="1">
    <citation type="submission" date="2016-07" db="EMBL/GenBank/DDBJ databases">
        <title>Pervasive Adenine N6-methylation of Active Genes in Fungi.</title>
        <authorList>
            <consortium name="DOE Joint Genome Institute"/>
            <person name="Mondo S.J."/>
            <person name="Dannebaum R.O."/>
            <person name="Kuo R.C."/>
            <person name="Labutti K."/>
            <person name="Haridas S."/>
            <person name="Kuo A."/>
            <person name="Salamov A."/>
            <person name="Ahrendt S.R."/>
            <person name="Lipzen A."/>
            <person name="Sullivan W."/>
            <person name="Andreopoulos W.B."/>
            <person name="Clum A."/>
            <person name="Lindquist E."/>
            <person name="Daum C."/>
            <person name="Ramamoorthy G.K."/>
            <person name="Gryganskyi A."/>
            <person name="Culley D."/>
            <person name="Magnuson J.K."/>
            <person name="James T.Y."/>
            <person name="O'Malley M.A."/>
            <person name="Stajich J.E."/>
            <person name="Spatafora J.W."/>
            <person name="Visel A."/>
            <person name="Grigoriev I.V."/>
        </authorList>
    </citation>
    <scope>NUCLEOTIDE SEQUENCE [LARGE SCALE GENOMIC DNA]</scope>
    <source>
        <strain evidence="1 2">12-1054</strain>
    </source>
</reference>
<dbReference type="Proteomes" id="UP000193685">
    <property type="component" value="Unassembled WGS sequence"/>
</dbReference>
<keyword evidence="2" id="KW-1185">Reference proteome</keyword>
<dbReference type="EMBL" id="MCFI01000005">
    <property type="protein sequence ID" value="ORY84890.1"/>
    <property type="molecule type" value="Genomic_DNA"/>
</dbReference>
<feature type="non-terminal residue" evidence="1">
    <location>
        <position position="143"/>
    </location>
</feature>
<proteinExistence type="predicted"/>
<sequence length="143" mass="16405">MHEFPRSCLKGTLTLLESCVKCDFHFGISGLKPVDAFETTVIEKYYLISFFQTLRPDTPKWWPPSPFFETDQSVRLGKKSLGQNNTEGDSSDTVISKHLDDNVHEANLTFYTRLCESRLVAPRRYTSERFSHKGCSLYKACVI</sequence>
<dbReference type="GeneID" id="63785485"/>
<name>A0A1Y2FLP4_PROLT</name>
<organism evidence="1 2">
    <name type="scientific">Protomyces lactucae-debilis</name>
    <dbReference type="NCBI Taxonomy" id="2754530"/>
    <lineage>
        <taxon>Eukaryota</taxon>
        <taxon>Fungi</taxon>
        <taxon>Dikarya</taxon>
        <taxon>Ascomycota</taxon>
        <taxon>Taphrinomycotina</taxon>
        <taxon>Taphrinomycetes</taxon>
        <taxon>Taphrinales</taxon>
        <taxon>Protomycetaceae</taxon>
        <taxon>Protomyces</taxon>
    </lineage>
</organism>
<gene>
    <name evidence="1" type="ORF">BCR37DRAFT_377720</name>
</gene>
<evidence type="ECO:0000313" key="1">
    <source>
        <dbReference type="EMBL" id="ORY84890.1"/>
    </source>
</evidence>
<evidence type="ECO:0000313" key="2">
    <source>
        <dbReference type="Proteomes" id="UP000193685"/>
    </source>
</evidence>